<dbReference type="Proteomes" id="UP001141950">
    <property type="component" value="Unassembled WGS sequence"/>
</dbReference>
<proteinExistence type="predicted"/>
<reference evidence="2" key="1">
    <citation type="submission" date="2022-08" db="EMBL/GenBank/DDBJ databases">
        <title>The genomic sequence of strain Paenibacillus sp. SCIV0701.</title>
        <authorList>
            <person name="Zhao H."/>
        </authorList>
    </citation>
    <scope>NUCLEOTIDE SEQUENCE</scope>
    <source>
        <strain evidence="2">SCIV0701</strain>
    </source>
</reference>
<keyword evidence="3" id="KW-1185">Reference proteome</keyword>
<dbReference type="EMBL" id="JANIPJ010000008">
    <property type="protein sequence ID" value="MCR2804842.1"/>
    <property type="molecule type" value="Genomic_DNA"/>
</dbReference>
<sequence length="429" mass="48013">MGKWSVRKRANALLGLSAVGILAAFPFQHTFWGGFGFALFSAGTIGGLADSFAIGALYGDPLRIKWPRWMGTHIIARNRQRLIGELVDMVEKDLLTVASIRETLEEHDLGQVLAGYMTSGKGNEETRAIAQKLLAMLLAKADPEQLAAGLQRFIADHGQSLRLSDLLADIGEWSIRNRYDDKAISFILQPFVQLVKSASFKLVIEQVAQSAIRSYEGEKFRRRLVNYTGGLNAASISGKVQDWLSAFLQNLAEEGHPHREKLKAMIAEFVRRLRDDEELREQVERGKTKALEALKERARLDEFLRKQLGRFHAALTGPGSGGETVPGAGVFRWLDTELEHGLQKLNNDSQLQRSLDGGIKSLLLSWIEEKHAWIGRLVREKLESYSEAELISLVKEKAGRDLQYIRLNGMIVGSFAGVMLYLLTFWIRG</sequence>
<organism evidence="2 3">
    <name type="scientific">Paenibacillus soyae</name>
    <dbReference type="NCBI Taxonomy" id="2969249"/>
    <lineage>
        <taxon>Bacteria</taxon>
        <taxon>Bacillati</taxon>
        <taxon>Bacillota</taxon>
        <taxon>Bacilli</taxon>
        <taxon>Bacillales</taxon>
        <taxon>Paenibacillaceae</taxon>
        <taxon>Paenibacillus</taxon>
    </lineage>
</organism>
<gene>
    <name evidence="2" type="ORF">NQZ67_13235</name>
</gene>
<accession>A0A9X2MRB4</accession>
<feature type="transmembrane region" description="Helical" evidence="1">
    <location>
        <begin position="12"/>
        <end position="31"/>
    </location>
</feature>
<feature type="transmembrane region" description="Helical" evidence="1">
    <location>
        <begin position="407"/>
        <end position="427"/>
    </location>
</feature>
<keyword evidence="1" id="KW-0472">Membrane</keyword>
<feature type="transmembrane region" description="Helical" evidence="1">
    <location>
        <begin position="37"/>
        <end position="58"/>
    </location>
</feature>
<dbReference type="AlphaFoldDB" id="A0A9X2MRB4"/>
<dbReference type="RefSeq" id="WP_257446244.1">
    <property type="nucleotide sequence ID" value="NZ_JANIPJ010000008.1"/>
</dbReference>
<protein>
    <submittedName>
        <fullName evidence="2">DUF445 domain-containing protein</fullName>
    </submittedName>
</protein>
<name>A0A9X2MRB4_9BACL</name>
<keyword evidence="1" id="KW-1133">Transmembrane helix</keyword>
<comment type="caution">
    <text evidence="2">The sequence shown here is derived from an EMBL/GenBank/DDBJ whole genome shotgun (WGS) entry which is preliminary data.</text>
</comment>
<dbReference type="Pfam" id="PF04286">
    <property type="entry name" value="DUF445"/>
    <property type="match status" value="1"/>
</dbReference>
<dbReference type="InterPro" id="IPR007383">
    <property type="entry name" value="DUF445"/>
</dbReference>
<dbReference type="PANTHER" id="PTHR38442">
    <property type="entry name" value="INNER MEMBRANE PROTEIN-RELATED"/>
    <property type="match status" value="1"/>
</dbReference>
<evidence type="ECO:0000256" key="1">
    <source>
        <dbReference type="SAM" id="Phobius"/>
    </source>
</evidence>
<evidence type="ECO:0000313" key="2">
    <source>
        <dbReference type="EMBL" id="MCR2804842.1"/>
    </source>
</evidence>
<keyword evidence="1" id="KW-0812">Transmembrane</keyword>
<evidence type="ECO:0000313" key="3">
    <source>
        <dbReference type="Proteomes" id="UP001141950"/>
    </source>
</evidence>
<dbReference type="PANTHER" id="PTHR38442:SF1">
    <property type="entry name" value="INNER MEMBRANE PROTEIN"/>
    <property type="match status" value="1"/>
</dbReference>
<dbReference type="GO" id="GO:0005886">
    <property type="term" value="C:plasma membrane"/>
    <property type="evidence" value="ECO:0007669"/>
    <property type="project" value="TreeGrafter"/>
</dbReference>